<reference evidence="9 10" key="1">
    <citation type="journal article" date="2011" name="Science">
        <title>The Selaginella genome identifies genetic changes associated with the evolution of vascular plants.</title>
        <authorList>
            <person name="Banks J.A."/>
            <person name="Nishiyama T."/>
            <person name="Hasebe M."/>
            <person name="Bowman J.L."/>
            <person name="Gribskov M."/>
            <person name="dePamphilis C."/>
            <person name="Albert V.A."/>
            <person name="Aono N."/>
            <person name="Aoyama T."/>
            <person name="Ambrose B.A."/>
            <person name="Ashton N.W."/>
            <person name="Axtell M.J."/>
            <person name="Barker E."/>
            <person name="Barker M.S."/>
            <person name="Bennetzen J.L."/>
            <person name="Bonawitz N.D."/>
            <person name="Chapple C."/>
            <person name="Cheng C."/>
            <person name="Correa L.G."/>
            <person name="Dacre M."/>
            <person name="DeBarry J."/>
            <person name="Dreyer I."/>
            <person name="Elias M."/>
            <person name="Engstrom E.M."/>
            <person name="Estelle M."/>
            <person name="Feng L."/>
            <person name="Finet C."/>
            <person name="Floyd S.K."/>
            <person name="Frommer W.B."/>
            <person name="Fujita T."/>
            <person name="Gramzow L."/>
            <person name="Gutensohn M."/>
            <person name="Harholt J."/>
            <person name="Hattori M."/>
            <person name="Heyl A."/>
            <person name="Hirai T."/>
            <person name="Hiwatashi Y."/>
            <person name="Ishikawa M."/>
            <person name="Iwata M."/>
            <person name="Karol K.G."/>
            <person name="Koehler B."/>
            <person name="Kolukisaoglu U."/>
            <person name="Kubo M."/>
            <person name="Kurata T."/>
            <person name="Lalonde S."/>
            <person name="Li K."/>
            <person name="Li Y."/>
            <person name="Litt A."/>
            <person name="Lyons E."/>
            <person name="Manning G."/>
            <person name="Maruyama T."/>
            <person name="Michael T.P."/>
            <person name="Mikami K."/>
            <person name="Miyazaki S."/>
            <person name="Morinaga S."/>
            <person name="Murata T."/>
            <person name="Mueller-Roeber B."/>
            <person name="Nelson D.R."/>
            <person name="Obara M."/>
            <person name="Oguri Y."/>
            <person name="Olmstead R.G."/>
            <person name="Onodera N."/>
            <person name="Petersen B.L."/>
            <person name="Pils B."/>
            <person name="Prigge M."/>
            <person name="Rensing S.A."/>
            <person name="Riano-Pachon D.M."/>
            <person name="Roberts A.W."/>
            <person name="Sato Y."/>
            <person name="Scheller H.V."/>
            <person name="Schulz B."/>
            <person name="Schulz C."/>
            <person name="Shakirov E.V."/>
            <person name="Shibagaki N."/>
            <person name="Shinohara N."/>
            <person name="Shippen D.E."/>
            <person name="Soerensen I."/>
            <person name="Sotooka R."/>
            <person name="Sugimoto N."/>
            <person name="Sugita M."/>
            <person name="Sumikawa N."/>
            <person name="Tanurdzic M."/>
            <person name="Theissen G."/>
            <person name="Ulvskov P."/>
            <person name="Wakazuki S."/>
            <person name="Weng J.K."/>
            <person name="Willats W.W."/>
            <person name="Wipf D."/>
            <person name="Wolf P.G."/>
            <person name="Yang L."/>
            <person name="Zimmer A.D."/>
            <person name="Zhu Q."/>
            <person name="Mitros T."/>
            <person name="Hellsten U."/>
            <person name="Loque D."/>
            <person name="Otillar R."/>
            <person name="Salamov A."/>
            <person name="Schmutz J."/>
            <person name="Shapiro H."/>
            <person name="Lindquist E."/>
            <person name="Lucas S."/>
            <person name="Rokhsar D."/>
            <person name="Grigoriev I.V."/>
        </authorList>
    </citation>
    <scope>NUCLEOTIDE SEQUENCE [LARGE SCALE GENOMIC DNA]</scope>
</reference>
<comment type="pathway">
    <text evidence="2">Phospholipid metabolism; CDP-diacylglycerol biosynthesis; CDP-diacylglycerol from sn-glycerol 3-phosphate: step 2/3.</text>
</comment>
<dbReference type="GO" id="GO:0003841">
    <property type="term" value="F:1-acylglycerol-3-phosphate O-acyltransferase activity"/>
    <property type="evidence" value="ECO:0000318"/>
    <property type="project" value="GO_Central"/>
</dbReference>
<evidence type="ECO:0000256" key="7">
    <source>
        <dbReference type="SAM" id="Phobius"/>
    </source>
</evidence>
<dbReference type="OrthoDB" id="189226at2759"/>
<evidence type="ECO:0000256" key="6">
    <source>
        <dbReference type="ARBA" id="ARBA00023315"/>
    </source>
</evidence>
<dbReference type="EMBL" id="GL377641">
    <property type="protein sequence ID" value="EFJ12168.1"/>
    <property type="molecule type" value="Genomic_DNA"/>
</dbReference>
<dbReference type="Pfam" id="PF01553">
    <property type="entry name" value="Acyltransferase"/>
    <property type="match status" value="1"/>
</dbReference>
<dbReference type="HOGENOM" id="CLU_041844_5_0_1"/>
<dbReference type="EC" id="2.3.1.51" evidence="4"/>
<dbReference type="Gramene" id="EFJ12168">
    <property type="protein sequence ID" value="EFJ12168"/>
    <property type="gene ID" value="SELMODRAFT_124776"/>
</dbReference>
<dbReference type="PANTHER" id="PTHR10983:SF24">
    <property type="entry name" value="1-ACYLGLYCEROL-3-PHOSPHATE O-ACYLTRANSFERASE 3, ISOFORM E-RELATED"/>
    <property type="match status" value="1"/>
</dbReference>
<comment type="catalytic activity">
    <reaction evidence="1">
        <text>a 1-acyl-sn-glycero-3-phosphate + an acyl-CoA = a 1,2-diacyl-sn-glycero-3-phosphate + CoA</text>
        <dbReference type="Rhea" id="RHEA:19709"/>
        <dbReference type="ChEBI" id="CHEBI:57287"/>
        <dbReference type="ChEBI" id="CHEBI:57970"/>
        <dbReference type="ChEBI" id="CHEBI:58342"/>
        <dbReference type="ChEBI" id="CHEBI:58608"/>
        <dbReference type="EC" id="2.3.1.51"/>
    </reaction>
</comment>
<dbReference type="InterPro" id="IPR002123">
    <property type="entry name" value="Plipid/glycerol_acylTrfase"/>
</dbReference>
<proteinExistence type="inferred from homology"/>
<dbReference type="STRING" id="88036.D8SU06"/>
<evidence type="ECO:0000256" key="4">
    <source>
        <dbReference type="ARBA" id="ARBA00013211"/>
    </source>
</evidence>
<dbReference type="PANTHER" id="PTHR10983">
    <property type="entry name" value="1-ACYLGLYCEROL-3-PHOSPHATE ACYLTRANSFERASE-RELATED"/>
    <property type="match status" value="1"/>
</dbReference>
<dbReference type="UniPathway" id="UPA00557">
    <property type="reaction ID" value="UER00613"/>
</dbReference>
<evidence type="ECO:0000313" key="10">
    <source>
        <dbReference type="Proteomes" id="UP000001514"/>
    </source>
</evidence>
<keyword evidence="5" id="KW-0808">Transferase</keyword>
<dbReference type="AlphaFoldDB" id="D8SU06"/>
<feature type="domain" description="Phospholipid/glycerol acyltransferase" evidence="8">
    <location>
        <begin position="85"/>
        <end position="207"/>
    </location>
</feature>
<comment type="similarity">
    <text evidence="3">Belongs to the 1-acyl-sn-glycerol-3-phosphate acyltransferase family.</text>
</comment>
<dbReference type="SUPFAM" id="SSF69593">
    <property type="entry name" value="Glycerol-3-phosphate (1)-acyltransferase"/>
    <property type="match status" value="1"/>
</dbReference>
<dbReference type="Pfam" id="PF16076">
    <property type="entry name" value="Acyltransf_C"/>
    <property type="match status" value="1"/>
</dbReference>
<dbReference type="Proteomes" id="UP000001514">
    <property type="component" value="Unassembled WGS sequence"/>
</dbReference>
<organism evidence="10">
    <name type="scientific">Selaginella moellendorffii</name>
    <name type="common">Spikemoss</name>
    <dbReference type="NCBI Taxonomy" id="88036"/>
    <lineage>
        <taxon>Eukaryota</taxon>
        <taxon>Viridiplantae</taxon>
        <taxon>Streptophyta</taxon>
        <taxon>Embryophyta</taxon>
        <taxon>Tracheophyta</taxon>
        <taxon>Lycopodiopsida</taxon>
        <taxon>Selaginellales</taxon>
        <taxon>Selaginellaceae</taxon>
        <taxon>Selaginella</taxon>
    </lineage>
</organism>
<dbReference type="InParanoid" id="D8SU06"/>
<keyword evidence="10" id="KW-1185">Reference proteome</keyword>
<dbReference type="FunCoup" id="D8SU06">
    <property type="interactions" value="3829"/>
</dbReference>
<evidence type="ECO:0000256" key="3">
    <source>
        <dbReference type="ARBA" id="ARBA00008655"/>
    </source>
</evidence>
<keyword evidence="6" id="KW-0012">Acyltransferase</keyword>
<keyword evidence="7" id="KW-1133">Transmembrane helix</keyword>
<dbReference type="InterPro" id="IPR032098">
    <property type="entry name" value="Acyltransf_C"/>
</dbReference>
<gene>
    <name evidence="9" type="ORF">SELMODRAFT_124776</name>
</gene>
<protein>
    <recommendedName>
        <fullName evidence="4">1-acylglycerol-3-phosphate O-acyltransferase</fullName>
        <ecNumber evidence="4">2.3.1.51</ecNumber>
    </recommendedName>
</protein>
<dbReference type="OMA" id="EQECSTW"/>
<dbReference type="GO" id="GO:0016024">
    <property type="term" value="P:CDP-diacylglycerol biosynthetic process"/>
    <property type="evidence" value="ECO:0007669"/>
    <property type="project" value="UniProtKB-UniPathway"/>
</dbReference>
<dbReference type="KEGG" id="smo:SELMODRAFT_124776"/>
<evidence type="ECO:0000256" key="2">
    <source>
        <dbReference type="ARBA" id="ARBA00004728"/>
    </source>
</evidence>
<feature type="transmembrane region" description="Helical" evidence="7">
    <location>
        <begin position="333"/>
        <end position="354"/>
    </location>
</feature>
<evidence type="ECO:0000256" key="1">
    <source>
        <dbReference type="ARBA" id="ARBA00001141"/>
    </source>
</evidence>
<accession>D8SU06</accession>
<evidence type="ECO:0000259" key="8">
    <source>
        <dbReference type="SMART" id="SM00563"/>
    </source>
</evidence>
<feature type="transmembrane region" description="Helical" evidence="7">
    <location>
        <begin position="305"/>
        <end position="327"/>
    </location>
</feature>
<evidence type="ECO:0000256" key="5">
    <source>
        <dbReference type="ARBA" id="ARBA00022679"/>
    </source>
</evidence>
<sequence>MALLSALSVLPLGLMFFCSGFVVNLLQVCSLVLLPFSRGLFRAVNMSLFELASSQLVWMVEWWAGVEVRIYADEETRKHFGKEHALIISNHRSDIDWLVGWIFASRVGCLDGTRAIMKKSSKFLPVIGWGMWFTEYIFLERKWEKDENTLKIGFQRWKNFPRVLWVALFVEGTRFTEAKLKAAQEYAASAGLPVPRNVLVPRTKGFVCAVDNLRSFIPAVYDVTFALSKYKPAPTMTRILNRQSSVVHMHVRRVPMNELPTEEEELTEWCREVFVRKDDLLDKHKAENTFGEELYVPLTRSYKPLMIVIMWASLLTIAVVSLLARLLKSASGIAWFSGVLVSVTALMQVAILATQSERSTPAKRVNKGTHRN</sequence>
<keyword evidence="7" id="KW-0812">Transmembrane</keyword>
<keyword evidence="7" id="KW-0472">Membrane</keyword>
<dbReference type="GO" id="GO:0012505">
    <property type="term" value="C:endomembrane system"/>
    <property type="evidence" value="ECO:0000318"/>
    <property type="project" value="GO_Central"/>
</dbReference>
<dbReference type="CDD" id="cd07990">
    <property type="entry name" value="LPLAT_LCLAT1-like"/>
    <property type="match status" value="1"/>
</dbReference>
<dbReference type="eggNOG" id="KOG1505">
    <property type="taxonomic scope" value="Eukaryota"/>
</dbReference>
<feature type="transmembrane region" description="Helical" evidence="7">
    <location>
        <begin position="12"/>
        <end position="36"/>
    </location>
</feature>
<evidence type="ECO:0000313" key="9">
    <source>
        <dbReference type="EMBL" id="EFJ12168.1"/>
    </source>
</evidence>
<dbReference type="SMART" id="SM00563">
    <property type="entry name" value="PlsC"/>
    <property type="match status" value="1"/>
</dbReference>
<name>D8SU06_SELML</name>